<reference evidence="2" key="1">
    <citation type="journal article" date="2021" name="Proc. Natl. Acad. Sci. U.S.A.">
        <title>A Catalog of Tens of Thousands of Viruses from Human Metagenomes Reveals Hidden Associations with Chronic Diseases.</title>
        <authorList>
            <person name="Tisza M.J."/>
            <person name="Buck C.B."/>
        </authorList>
    </citation>
    <scope>NUCLEOTIDE SEQUENCE</scope>
    <source>
        <strain evidence="2">CtakU3</strain>
    </source>
</reference>
<organism evidence="2">
    <name type="scientific">Myoviridae sp. ctakU3</name>
    <dbReference type="NCBI Taxonomy" id="2825135"/>
    <lineage>
        <taxon>Viruses</taxon>
        <taxon>Duplodnaviria</taxon>
        <taxon>Heunggongvirae</taxon>
        <taxon>Uroviricota</taxon>
        <taxon>Caudoviricetes</taxon>
    </lineage>
</organism>
<proteinExistence type="predicted"/>
<sequence length="63" mass="7404">MIDFLYTLFAGRHLPDETKREQLTFLVGIALFFLLVLTLCYLKANYGVELAHWIEANYPYPLH</sequence>
<keyword evidence="1" id="KW-1133">Transmembrane helix</keyword>
<dbReference type="EMBL" id="BK015306">
    <property type="protein sequence ID" value="DAE00646.1"/>
    <property type="molecule type" value="Genomic_DNA"/>
</dbReference>
<accession>A0A8S5P0M9</accession>
<feature type="transmembrane region" description="Helical" evidence="1">
    <location>
        <begin position="23"/>
        <end position="42"/>
    </location>
</feature>
<protein>
    <submittedName>
        <fullName evidence="2">Uncharacterized protein</fullName>
    </submittedName>
</protein>
<keyword evidence="1" id="KW-0472">Membrane</keyword>
<name>A0A8S5P0M9_9CAUD</name>
<keyword evidence="1" id="KW-0812">Transmembrane</keyword>
<evidence type="ECO:0000256" key="1">
    <source>
        <dbReference type="SAM" id="Phobius"/>
    </source>
</evidence>
<evidence type="ECO:0000313" key="2">
    <source>
        <dbReference type="EMBL" id="DAE00646.1"/>
    </source>
</evidence>